<keyword evidence="2" id="KW-0812">Transmembrane</keyword>
<organism evidence="4 5">
    <name type="scientific">Sphingobacterium mizutaii</name>
    <dbReference type="NCBI Taxonomy" id="1010"/>
    <lineage>
        <taxon>Bacteria</taxon>
        <taxon>Pseudomonadati</taxon>
        <taxon>Bacteroidota</taxon>
        <taxon>Sphingobacteriia</taxon>
        <taxon>Sphingobacteriales</taxon>
        <taxon>Sphingobacteriaceae</taxon>
        <taxon>Sphingobacterium</taxon>
    </lineage>
</organism>
<protein>
    <submittedName>
        <fullName evidence="4">Phage-related minor tail protein</fullName>
    </submittedName>
</protein>
<sequence length="1426" mass="162981">MKAAEAKSVASPAKSSSSFFSKGADSSFFCDSASHADFFQRKSESHAFFVQTKLNVSEPNDRYEKEADATADRVVQRMEEKEAGGKERDESRHSITPLVQKKCEKCEHEDKLQRKEAGNEELQLKEEEKQKVQRKEKAQEEEVLQKQALANESQMSVVLEDGKRQRMNLRLQNRRTLRNQTRRRLQNEPELMRNVSPERNANQKERDDAVQRKVSNQNQFTNQQTNAVENNLSASKGAGRPLPEIILRQMENSFGVDFSQVRVHDNSMAVQMSKDLHAQAFTHGNDIYFNTGKFDVNSPAGKHLLAHELTHTIQQAGARPKQVQQKSAHAAGTNPSHTAVNPSLSQTEKRVAKQDEEDGFLLEQAKEALWSLLREASPEVYEIFRVKGFTNWAKEKLANFVNSTVNTFSEPIRLGASIISMIKTNFHLFKAWMVTAIERLKQGDCSPFVEATDFINNILEGIADPVLDRIKTFLAPIKRFIDHVWNDIGKPIWDFVSRIFGRIWDGIKWVAERIWNHIQTVISVYADIWHWFARAIGFEGDDQDSLWEQIKRKVLSLWEEVKQTLEPYKTQLMILGGIILLLSPAGPFIVAGAMITGIMYAASRIRHYIMHRDAIIRERGFINGVLIPGLFQSIQSLSNFLRAKIAMISGTLRTAVVSLQSIPQDVSVLMLTAINSAVNWLTEKFVELEAWANVQATQLIVNLQLAFARIRTFLQPITRILAKIGRAMTNYIQLGFLILDDLFHRIPKCIRDKIIAFFVKYIFKHIPLLREVQDVEGAWTAMRTRCMLILNMMFVHGDVKGALWEVFNLLLEVLRFPAELAVKVFNKAFEVFDSIIERPRVFFVNMLQTAKLGFIGFFERKWTHLREGFTTWLFDAVQGSPIYIPRAFNFSEIFKMLGSLFSVGMEKVYRSIERKRGAELAARVRLWIGRIGRAAAQAWSWVVALHEHSLDEIISMIRDRGAELLQTLVDSVIDWIVSNIITRVSARLVSMLDPTGIMAVVNSIVTLYRAVETAIDRAREILELVEGVLDNVGEVMAGTFMNAARRFENNLQRAIPLFLEFLSNQVSMSRVGRRIREMATRAEEWIDEKIDWLVDRLLAAGDWLVDRGREAVAAIVGWWTAMKSFRARDGRDHELYFNGEEENATLMVASRRGTTFESFIRNVPVANDADKQRAQQAAIPIAQEIDREKMNFIPRTLTPEERRVAFLAKKARLDLMLNNLSEHVAILISEGDLPDGSYENPITIRWTKRGHLLAMTDLIPKDSLWRSRGMNPPDPIEYAPADRRTRLELPPTTRRGYGGRNEMPGEGTEFIMIGVDSDNFVRIGDKLQRSSSSGSGAEKDRFRRLMTENYHLTLSGYDFDHVKDLGFGGRDQVSNLWPLQNDLNRNWGNFVYRQTVAYRDADGRPQVSTPMDLRNKWFVVNEIGDL</sequence>
<evidence type="ECO:0000313" key="4">
    <source>
        <dbReference type="EMBL" id="SNV51511.1"/>
    </source>
</evidence>
<evidence type="ECO:0000256" key="2">
    <source>
        <dbReference type="SAM" id="Phobius"/>
    </source>
</evidence>
<feature type="region of interest" description="Disordered" evidence="1">
    <location>
        <begin position="112"/>
        <end position="134"/>
    </location>
</feature>
<name>A0AAJ4XD71_9SPHI</name>
<dbReference type="RefSeq" id="WP_197700935.1">
    <property type="nucleotide sequence ID" value="NZ_FNGK01000001.1"/>
</dbReference>
<feature type="region of interest" description="Disordered" evidence="1">
    <location>
        <begin position="316"/>
        <end position="350"/>
    </location>
</feature>
<dbReference type="InterPro" id="IPR025295">
    <property type="entry name" value="eCIS_core_dom"/>
</dbReference>
<feature type="transmembrane region" description="Helical" evidence="2">
    <location>
        <begin position="572"/>
        <end position="600"/>
    </location>
</feature>
<proteinExistence type="predicted"/>
<feature type="compositionally biased region" description="Polar residues" evidence="1">
    <location>
        <begin position="322"/>
        <end position="346"/>
    </location>
</feature>
<feature type="transmembrane region" description="Helical" evidence="2">
    <location>
        <begin position="621"/>
        <end position="641"/>
    </location>
</feature>
<keyword evidence="2" id="KW-0472">Membrane</keyword>
<feature type="compositionally biased region" description="Basic and acidic residues" evidence="1">
    <location>
        <begin position="201"/>
        <end position="211"/>
    </location>
</feature>
<feature type="region of interest" description="Disordered" evidence="1">
    <location>
        <begin position="57"/>
        <end position="96"/>
    </location>
</feature>
<evidence type="ECO:0000259" key="3">
    <source>
        <dbReference type="Pfam" id="PF13699"/>
    </source>
</evidence>
<reference evidence="4 5" key="1">
    <citation type="submission" date="2017-06" db="EMBL/GenBank/DDBJ databases">
        <authorList>
            <consortium name="Pathogen Informatics"/>
        </authorList>
    </citation>
    <scope>NUCLEOTIDE SEQUENCE [LARGE SCALE GENOMIC DNA]</scope>
    <source>
        <strain evidence="4 5">NCTC12149</strain>
    </source>
</reference>
<dbReference type="KEGG" id="smiz:4412673_02424"/>
<gene>
    <name evidence="4" type="ORF">SAMEA4412673_02424</name>
</gene>
<dbReference type="EMBL" id="LT906468">
    <property type="protein sequence ID" value="SNV51511.1"/>
    <property type="molecule type" value="Genomic_DNA"/>
</dbReference>
<feature type="domain" description="eCIS core" evidence="3">
    <location>
        <begin position="241"/>
        <end position="318"/>
    </location>
</feature>
<feature type="compositionally biased region" description="Basic residues" evidence="1">
    <location>
        <begin position="172"/>
        <end position="184"/>
    </location>
</feature>
<keyword evidence="2" id="KW-1133">Transmembrane helix</keyword>
<feature type="compositionally biased region" description="Basic and acidic residues" evidence="1">
    <location>
        <begin position="59"/>
        <end position="93"/>
    </location>
</feature>
<accession>A0AAJ4XD71</accession>
<dbReference type="Pfam" id="PF13699">
    <property type="entry name" value="eCIS_core"/>
    <property type="match status" value="1"/>
</dbReference>
<feature type="region of interest" description="Disordered" evidence="1">
    <location>
        <begin position="1"/>
        <end position="20"/>
    </location>
</feature>
<dbReference type="Gene3D" id="1.20.120.20">
    <property type="entry name" value="Apolipoprotein"/>
    <property type="match status" value="1"/>
</dbReference>
<evidence type="ECO:0000313" key="5">
    <source>
        <dbReference type="Proteomes" id="UP000215355"/>
    </source>
</evidence>
<feature type="region of interest" description="Disordered" evidence="1">
    <location>
        <begin position="170"/>
        <end position="237"/>
    </location>
</feature>
<dbReference type="Proteomes" id="UP000215355">
    <property type="component" value="Chromosome 1"/>
</dbReference>
<feature type="compositionally biased region" description="Low complexity" evidence="1">
    <location>
        <begin position="216"/>
        <end position="226"/>
    </location>
</feature>
<evidence type="ECO:0000256" key="1">
    <source>
        <dbReference type="SAM" id="MobiDB-lite"/>
    </source>
</evidence>